<accession>A0A183IWR2</accession>
<sequence>MSCGDNGMSCVPGGMNCETMDDSYQKRQLSQRLQTICTTPTDGNNCFPFAINCRFSKTFFGLPKKCGYCKKIVVGIGFGCQNCSFRCHKRCVLIGRNPPCFRPKLCSLSRLPAEDDELFGKLLKENEINSNDVDVFLDCVEDDNFIERNTFDIVGSSRSNSNGTSTTSWSSYSPMATPTPEQTSPKEWHRSDRLRHLDLAICSPFESSGRNKGVNSTEENNCSPQSEKVIPQIGDSNRSEHGDDTKLRDLVFTWPLLDVAGKFYRFKIETMVLNYLHFIHSEVAERLTEA</sequence>
<dbReference type="WBParaSite" id="SBAD_0000835801-mRNA-1">
    <property type="protein sequence ID" value="SBAD_0000835801-mRNA-1"/>
    <property type="gene ID" value="SBAD_0000835801"/>
</dbReference>
<dbReference type="AlphaFoldDB" id="A0A183IWR2"/>
<dbReference type="InterPro" id="IPR002219">
    <property type="entry name" value="PKC_DAG/PE"/>
</dbReference>
<evidence type="ECO:0000256" key="2">
    <source>
        <dbReference type="ARBA" id="ARBA00022833"/>
    </source>
</evidence>
<organism evidence="7">
    <name type="scientific">Soboliphyme baturini</name>
    <dbReference type="NCBI Taxonomy" id="241478"/>
    <lineage>
        <taxon>Eukaryota</taxon>
        <taxon>Metazoa</taxon>
        <taxon>Ecdysozoa</taxon>
        <taxon>Nematoda</taxon>
        <taxon>Enoplea</taxon>
        <taxon>Dorylaimia</taxon>
        <taxon>Dioctophymatida</taxon>
        <taxon>Dioctophymatoidea</taxon>
        <taxon>Soboliphymatidae</taxon>
        <taxon>Soboliphyme</taxon>
    </lineage>
</organism>
<evidence type="ECO:0000313" key="6">
    <source>
        <dbReference type="Proteomes" id="UP000270296"/>
    </source>
</evidence>
<dbReference type="PROSITE" id="PS50081">
    <property type="entry name" value="ZF_DAG_PE_2"/>
    <property type="match status" value="1"/>
</dbReference>
<evidence type="ECO:0000256" key="3">
    <source>
        <dbReference type="SAM" id="MobiDB-lite"/>
    </source>
</evidence>
<dbReference type="SMART" id="SM00109">
    <property type="entry name" value="C1"/>
    <property type="match status" value="1"/>
</dbReference>
<dbReference type="InterPro" id="IPR046349">
    <property type="entry name" value="C1-like_sf"/>
</dbReference>
<evidence type="ECO:0000313" key="7">
    <source>
        <dbReference type="WBParaSite" id="SBAD_0000835801-mRNA-1"/>
    </source>
</evidence>
<dbReference type="Gene3D" id="3.30.60.20">
    <property type="match status" value="1"/>
</dbReference>
<keyword evidence="2" id="KW-0862">Zinc</keyword>
<reference evidence="7" key="1">
    <citation type="submission" date="2016-06" db="UniProtKB">
        <authorList>
            <consortium name="WormBaseParasite"/>
        </authorList>
    </citation>
    <scope>IDENTIFICATION</scope>
</reference>
<feature type="compositionally biased region" description="Low complexity" evidence="3">
    <location>
        <begin position="156"/>
        <end position="173"/>
    </location>
</feature>
<gene>
    <name evidence="5" type="ORF">SBAD_LOCUS8059</name>
</gene>
<dbReference type="Pfam" id="PF00130">
    <property type="entry name" value="C1_1"/>
    <property type="match status" value="1"/>
</dbReference>
<name>A0A183IWR2_9BILA</name>
<feature type="compositionally biased region" description="Polar residues" evidence="3">
    <location>
        <begin position="174"/>
        <end position="183"/>
    </location>
</feature>
<feature type="region of interest" description="Disordered" evidence="3">
    <location>
        <begin position="208"/>
        <end position="242"/>
    </location>
</feature>
<feature type="region of interest" description="Disordered" evidence="3">
    <location>
        <begin position="156"/>
        <end position="189"/>
    </location>
</feature>
<protein>
    <submittedName>
        <fullName evidence="7">Phorbol-ester/DAG-type domain-containing protein</fullName>
    </submittedName>
</protein>
<proteinExistence type="predicted"/>
<dbReference type="SUPFAM" id="SSF57889">
    <property type="entry name" value="Cysteine-rich domain"/>
    <property type="match status" value="1"/>
</dbReference>
<reference evidence="5 6" key="2">
    <citation type="submission" date="2018-11" db="EMBL/GenBank/DDBJ databases">
        <authorList>
            <consortium name="Pathogen Informatics"/>
        </authorList>
    </citation>
    <scope>NUCLEOTIDE SEQUENCE [LARGE SCALE GENOMIC DNA]</scope>
</reference>
<dbReference type="Proteomes" id="UP000270296">
    <property type="component" value="Unassembled WGS sequence"/>
</dbReference>
<dbReference type="EMBL" id="UZAM01011208">
    <property type="protein sequence ID" value="VDP15193.1"/>
    <property type="molecule type" value="Genomic_DNA"/>
</dbReference>
<feature type="domain" description="Phorbol-ester/DAG-type" evidence="4">
    <location>
        <begin position="52"/>
        <end position="100"/>
    </location>
</feature>
<feature type="compositionally biased region" description="Polar residues" evidence="3">
    <location>
        <begin position="208"/>
        <end position="226"/>
    </location>
</feature>
<dbReference type="OrthoDB" id="774951at2759"/>
<dbReference type="GO" id="GO:0046872">
    <property type="term" value="F:metal ion binding"/>
    <property type="evidence" value="ECO:0007669"/>
    <property type="project" value="UniProtKB-KW"/>
</dbReference>
<evidence type="ECO:0000259" key="4">
    <source>
        <dbReference type="PROSITE" id="PS50081"/>
    </source>
</evidence>
<evidence type="ECO:0000313" key="5">
    <source>
        <dbReference type="EMBL" id="VDP15193.1"/>
    </source>
</evidence>
<evidence type="ECO:0000256" key="1">
    <source>
        <dbReference type="ARBA" id="ARBA00022723"/>
    </source>
</evidence>
<keyword evidence="6" id="KW-1185">Reference proteome</keyword>
<keyword evidence="1" id="KW-0479">Metal-binding</keyword>